<keyword evidence="1" id="KW-0812">Transmembrane</keyword>
<name>A0A3Q7G6C4_SOLLC</name>
<keyword evidence="3" id="KW-1185">Reference proteome</keyword>
<evidence type="ECO:0000256" key="1">
    <source>
        <dbReference type="SAM" id="Phobius"/>
    </source>
</evidence>
<proteinExistence type="predicted"/>
<sequence length="212" mass="23485">MDVIYTTLYDEATRIVTLVSIPKLKPQAIVPASTSRKKVEKRKSEVKTKKAASVSFLGVLFFMLLFGGVLTIDGLMNGTGYFGKYGGIDHCLHCGWGDQGESNKRSTNKAADKFVYVGNSSDPLTTSLYIPSNDKIVNIHWNSIIQPVFASEKAMTSHGSDNKKNREANLTVLGDSSNLDFIEVLQRDKGLLDPNIEEKGKLQSYFSEQRQI</sequence>
<keyword evidence="1" id="KW-1133">Transmembrane helix</keyword>
<reference evidence="2" key="1">
    <citation type="journal article" date="2012" name="Nature">
        <title>The tomato genome sequence provides insights into fleshy fruit evolution.</title>
        <authorList>
            <consortium name="Tomato Genome Consortium"/>
        </authorList>
    </citation>
    <scope>NUCLEOTIDE SEQUENCE [LARGE SCALE GENOMIC DNA]</scope>
    <source>
        <strain evidence="2">cv. Heinz 1706</strain>
    </source>
</reference>
<dbReference type="PANTHER" id="PTHR37616">
    <property type="entry name" value="BZIP TRANSCRIPTION FACTOR 60-LIKE"/>
    <property type="match status" value="1"/>
</dbReference>
<protein>
    <submittedName>
        <fullName evidence="2">Uncharacterized protein</fullName>
    </submittedName>
</protein>
<accession>A0A3Q7G6C4</accession>
<organism evidence="2">
    <name type="scientific">Solanum lycopersicum</name>
    <name type="common">Tomato</name>
    <name type="synonym">Lycopersicon esculentum</name>
    <dbReference type="NCBI Taxonomy" id="4081"/>
    <lineage>
        <taxon>Eukaryota</taxon>
        <taxon>Viridiplantae</taxon>
        <taxon>Streptophyta</taxon>
        <taxon>Embryophyta</taxon>
        <taxon>Tracheophyta</taxon>
        <taxon>Spermatophyta</taxon>
        <taxon>Magnoliopsida</taxon>
        <taxon>eudicotyledons</taxon>
        <taxon>Gunneridae</taxon>
        <taxon>Pentapetalae</taxon>
        <taxon>asterids</taxon>
        <taxon>lamiids</taxon>
        <taxon>Solanales</taxon>
        <taxon>Solanaceae</taxon>
        <taxon>Solanoideae</taxon>
        <taxon>Solaneae</taxon>
        <taxon>Solanum</taxon>
        <taxon>Solanum subgen. Lycopersicon</taxon>
    </lineage>
</organism>
<dbReference type="Gramene" id="Solyc04g056494.1.1">
    <property type="protein sequence ID" value="Solyc04g056494.1.1"/>
    <property type="gene ID" value="Solyc04g056494.1"/>
</dbReference>
<keyword evidence="1" id="KW-0472">Membrane</keyword>
<dbReference type="AlphaFoldDB" id="A0A3Q7G6C4"/>
<dbReference type="PANTHER" id="PTHR37616:SF3">
    <property type="entry name" value="BZIP DOMAIN-CONTAINING PROTEIN"/>
    <property type="match status" value="1"/>
</dbReference>
<evidence type="ECO:0000313" key="3">
    <source>
        <dbReference type="Proteomes" id="UP000004994"/>
    </source>
</evidence>
<dbReference type="STRING" id="4081.A0A3Q7G6C4"/>
<feature type="transmembrane region" description="Helical" evidence="1">
    <location>
        <begin position="51"/>
        <end position="72"/>
    </location>
</feature>
<dbReference type="Proteomes" id="UP000004994">
    <property type="component" value="Chromosome 4"/>
</dbReference>
<dbReference type="InParanoid" id="A0A3Q7G6C4"/>
<reference evidence="2" key="2">
    <citation type="submission" date="2019-01" db="UniProtKB">
        <authorList>
            <consortium name="EnsemblPlants"/>
        </authorList>
    </citation>
    <scope>IDENTIFICATION</scope>
    <source>
        <strain evidence="2">cv. Heinz 1706</strain>
    </source>
</reference>
<dbReference type="EnsemblPlants" id="Solyc04g056494.1.1">
    <property type="protein sequence ID" value="Solyc04g056494.1.1"/>
    <property type="gene ID" value="Solyc04g056494.1"/>
</dbReference>
<evidence type="ECO:0000313" key="2">
    <source>
        <dbReference type="EnsemblPlants" id="Solyc04g056494.1.1"/>
    </source>
</evidence>